<feature type="domain" description="DUF4440" evidence="1">
    <location>
        <begin position="144"/>
        <end position="254"/>
    </location>
</feature>
<dbReference type="RefSeq" id="WP_263337910.1">
    <property type="nucleotide sequence ID" value="NZ_JAGSYH010000004.1"/>
</dbReference>
<organism evidence="2 3">
    <name type="scientific">Acidicapsa dinghuensis</name>
    <dbReference type="NCBI Taxonomy" id="2218256"/>
    <lineage>
        <taxon>Bacteria</taxon>
        <taxon>Pseudomonadati</taxon>
        <taxon>Acidobacteriota</taxon>
        <taxon>Terriglobia</taxon>
        <taxon>Terriglobales</taxon>
        <taxon>Acidobacteriaceae</taxon>
        <taxon>Acidicapsa</taxon>
    </lineage>
</organism>
<accession>A0ABW1ECG9</accession>
<protein>
    <submittedName>
        <fullName evidence="2">Nuclear transport factor 2 family protein</fullName>
    </submittedName>
</protein>
<sequence length="268" mass="28519">MSCLLVAATVPAISQSSSSSLAGKWVGVLDSVHGDGTVDPDNAFFDFKIENSALSGSAGSALNKMSNVANARVDGNNVRFDVPAGSGNVVHFALTLAGDRLSGTATGLPADAGTRIVVETRKADADWKTAEPVPHTTDQLFANVAALDKELFDAYNSCDLATMSKLTADDLEFYHDKTGLAVGKQVFLDAIKNNICGKVHRELLPGTLEVHRLAGFGAVEIGMHRFTHPNNPSDGVGQAKFITIWRYKDGTWQMTRAISYDHEAAPGQ</sequence>
<dbReference type="EMBL" id="JBHSPH010000002">
    <property type="protein sequence ID" value="MFC5861981.1"/>
    <property type="molecule type" value="Genomic_DNA"/>
</dbReference>
<name>A0ABW1ECG9_9BACT</name>
<proteinExistence type="predicted"/>
<dbReference type="SUPFAM" id="SSF54427">
    <property type="entry name" value="NTF2-like"/>
    <property type="match status" value="1"/>
</dbReference>
<dbReference type="Gene3D" id="3.10.450.50">
    <property type="match status" value="1"/>
</dbReference>
<reference evidence="3" key="1">
    <citation type="journal article" date="2019" name="Int. J. Syst. Evol. Microbiol.">
        <title>The Global Catalogue of Microorganisms (GCM) 10K type strain sequencing project: providing services to taxonomists for standard genome sequencing and annotation.</title>
        <authorList>
            <consortium name="The Broad Institute Genomics Platform"/>
            <consortium name="The Broad Institute Genome Sequencing Center for Infectious Disease"/>
            <person name="Wu L."/>
            <person name="Ma J."/>
        </authorList>
    </citation>
    <scope>NUCLEOTIDE SEQUENCE [LARGE SCALE GENOMIC DNA]</scope>
    <source>
        <strain evidence="3">JCM 4087</strain>
    </source>
</reference>
<keyword evidence="3" id="KW-1185">Reference proteome</keyword>
<evidence type="ECO:0000313" key="2">
    <source>
        <dbReference type="EMBL" id="MFC5861981.1"/>
    </source>
</evidence>
<evidence type="ECO:0000313" key="3">
    <source>
        <dbReference type="Proteomes" id="UP001596091"/>
    </source>
</evidence>
<dbReference type="Pfam" id="PF14534">
    <property type="entry name" value="DUF4440"/>
    <property type="match status" value="1"/>
</dbReference>
<gene>
    <name evidence="2" type="ORF">ACFPT7_06730</name>
</gene>
<dbReference type="InterPro" id="IPR027843">
    <property type="entry name" value="DUF4440"/>
</dbReference>
<evidence type="ECO:0000259" key="1">
    <source>
        <dbReference type="Pfam" id="PF14534"/>
    </source>
</evidence>
<comment type="caution">
    <text evidence="2">The sequence shown here is derived from an EMBL/GenBank/DDBJ whole genome shotgun (WGS) entry which is preliminary data.</text>
</comment>
<dbReference type="Proteomes" id="UP001596091">
    <property type="component" value="Unassembled WGS sequence"/>
</dbReference>
<dbReference type="InterPro" id="IPR032710">
    <property type="entry name" value="NTF2-like_dom_sf"/>
</dbReference>